<keyword evidence="1" id="KW-0472">Membrane</keyword>
<dbReference type="EMBL" id="JACHGT010000002">
    <property type="protein sequence ID" value="MBB6033192.1"/>
    <property type="molecule type" value="Genomic_DNA"/>
</dbReference>
<dbReference type="RefSeq" id="WP_184786082.1">
    <property type="nucleotide sequence ID" value="NZ_BONT01000023.1"/>
</dbReference>
<feature type="transmembrane region" description="Helical" evidence="1">
    <location>
        <begin position="170"/>
        <end position="188"/>
    </location>
</feature>
<dbReference type="AlphaFoldDB" id="A0A841FHY6"/>
<comment type="caution">
    <text evidence="2">The sequence shown here is derived from an EMBL/GenBank/DDBJ whole genome shotgun (WGS) entry which is preliminary data.</text>
</comment>
<feature type="transmembrane region" description="Helical" evidence="1">
    <location>
        <begin position="118"/>
        <end position="135"/>
    </location>
</feature>
<evidence type="ECO:0000313" key="3">
    <source>
        <dbReference type="Proteomes" id="UP000548476"/>
    </source>
</evidence>
<organism evidence="2 3">
    <name type="scientific">Phytomonospora endophytica</name>
    <dbReference type="NCBI Taxonomy" id="714109"/>
    <lineage>
        <taxon>Bacteria</taxon>
        <taxon>Bacillati</taxon>
        <taxon>Actinomycetota</taxon>
        <taxon>Actinomycetes</taxon>
        <taxon>Micromonosporales</taxon>
        <taxon>Micromonosporaceae</taxon>
        <taxon>Phytomonospora</taxon>
    </lineage>
</organism>
<accession>A0A841FHY6</accession>
<evidence type="ECO:0000256" key="1">
    <source>
        <dbReference type="SAM" id="Phobius"/>
    </source>
</evidence>
<evidence type="ECO:0000313" key="2">
    <source>
        <dbReference type="EMBL" id="MBB6033192.1"/>
    </source>
</evidence>
<reference evidence="2 3" key="1">
    <citation type="submission" date="2020-08" db="EMBL/GenBank/DDBJ databases">
        <title>Genomic Encyclopedia of Type Strains, Phase IV (KMG-IV): sequencing the most valuable type-strain genomes for metagenomic binning, comparative biology and taxonomic classification.</title>
        <authorList>
            <person name="Goeker M."/>
        </authorList>
    </citation>
    <scope>NUCLEOTIDE SEQUENCE [LARGE SCALE GENOMIC DNA]</scope>
    <source>
        <strain evidence="2 3">YIM 65646</strain>
    </source>
</reference>
<keyword evidence="1" id="KW-0812">Transmembrane</keyword>
<dbReference type="Proteomes" id="UP000548476">
    <property type="component" value="Unassembled WGS sequence"/>
</dbReference>
<name>A0A841FHY6_9ACTN</name>
<protein>
    <submittedName>
        <fullName evidence="2">Uncharacterized protein</fullName>
    </submittedName>
</protein>
<feature type="transmembrane region" description="Helical" evidence="1">
    <location>
        <begin position="90"/>
        <end position="106"/>
    </location>
</feature>
<keyword evidence="1" id="KW-1133">Transmembrane helix</keyword>
<keyword evidence="3" id="KW-1185">Reference proteome</keyword>
<gene>
    <name evidence="2" type="ORF">HNR73_001039</name>
</gene>
<proteinExistence type="predicted"/>
<sequence length="189" mass="20528">MATIEPLPVRRPWYRPVLDRWPTFAAIAASAAMILDNGDGAEPLIQLFPLLPLVYLLVAKLGRPKATWPTVLIGTLLIGVLRFVEVIPPSSVLFGIALVVLVWGFLDGHSRTSGTFRLQALGMLAFGALGLVALVVEPELARYLIAAGWLFHGGWDFWHLKTGRAVVRSYAEACGVVDVLVGLGLIFVM</sequence>